<dbReference type="AlphaFoldDB" id="A0A0K6G892"/>
<dbReference type="Proteomes" id="UP000044841">
    <property type="component" value="Unassembled WGS sequence"/>
</dbReference>
<keyword evidence="3" id="KW-1185">Reference proteome</keyword>
<organism evidence="2 3">
    <name type="scientific">Rhizoctonia solani</name>
    <dbReference type="NCBI Taxonomy" id="456999"/>
    <lineage>
        <taxon>Eukaryota</taxon>
        <taxon>Fungi</taxon>
        <taxon>Dikarya</taxon>
        <taxon>Basidiomycota</taxon>
        <taxon>Agaricomycotina</taxon>
        <taxon>Agaricomycetes</taxon>
        <taxon>Cantharellales</taxon>
        <taxon>Ceratobasidiaceae</taxon>
        <taxon>Rhizoctonia</taxon>
    </lineage>
</organism>
<evidence type="ECO:0000256" key="1">
    <source>
        <dbReference type="SAM" id="MobiDB-lite"/>
    </source>
</evidence>
<sequence>MSTEESTVKPLRKVPSGLKIRLTFNRAKDRYCYYCEDGGSIMDCDTCPHGYCYDIIGRSGGATFQQNMSIPEAQACVSVPLEMAENKRRTFRCPECLSGDLSVLPDYIINRGSRTTRRVSIKTSVAIVIYYLKSFLEPARALAKQLCAALGIFEINVAPVLIKLHRKVDPSKVQVIHQNLLPKAPYHLALLFMTESDPRGGWWVTSADDRSGAYRVDEKTFIYFHTDNLLGLANDALTARIFVISCGMNLLNEDVTGIIFHMLYVAPWDSIVLPTASSLVLKNYAAIFPELFVHLYYFGSPLRSSLLRTWAKSEEARQHTGLLLMDRPTGRNQPFAVSKFEHAPTSRPFGVDLPMVPSICGCWDKHPHHWSPRHTSEAFGERFLFYTSSCCSLELHVAIYTDRRIVFEAHGTTIMEEKWDPGAESFSFDPMTMVCMKVSRSKKGNSEQAKRPEHTIPWTEAAGNAGVAPL</sequence>
<dbReference type="EMBL" id="CYGV01001478">
    <property type="protein sequence ID" value="CUA74691.1"/>
    <property type="molecule type" value="Genomic_DNA"/>
</dbReference>
<feature type="region of interest" description="Disordered" evidence="1">
    <location>
        <begin position="440"/>
        <end position="470"/>
    </location>
</feature>
<evidence type="ECO:0000313" key="2">
    <source>
        <dbReference type="EMBL" id="CUA74691.1"/>
    </source>
</evidence>
<reference evidence="2 3" key="1">
    <citation type="submission" date="2015-07" db="EMBL/GenBank/DDBJ databases">
        <authorList>
            <person name="Noorani M."/>
        </authorList>
    </citation>
    <scope>NUCLEOTIDE SEQUENCE [LARGE SCALE GENOMIC DNA]</scope>
    <source>
        <strain evidence="2">BBA 69670</strain>
    </source>
</reference>
<dbReference type="Gene3D" id="3.30.40.10">
    <property type="entry name" value="Zinc/RING finger domain, C3HC4 (zinc finger)"/>
    <property type="match status" value="1"/>
</dbReference>
<gene>
    <name evidence="2" type="ORF">RSOLAG22IIIB_05658</name>
</gene>
<protein>
    <submittedName>
        <fullName evidence="2">Uncharacterized protein</fullName>
    </submittedName>
</protein>
<accession>A0A0K6G892</accession>
<name>A0A0K6G892_9AGAM</name>
<dbReference type="InterPro" id="IPR013083">
    <property type="entry name" value="Znf_RING/FYVE/PHD"/>
</dbReference>
<feature type="compositionally biased region" description="Basic and acidic residues" evidence="1">
    <location>
        <begin position="444"/>
        <end position="454"/>
    </location>
</feature>
<evidence type="ECO:0000313" key="3">
    <source>
        <dbReference type="Proteomes" id="UP000044841"/>
    </source>
</evidence>
<proteinExistence type="predicted"/>